<reference evidence="1 2" key="1">
    <citation type="journal article" date="2016" name="Mol. Biol. Evol.">
        <title>Comparative Genomics of Early-Diverging Mushroom-Forming Fungi Provides Insights into the Origins of Lignocellulose Decay Capabilities.</title>
        <authorList>
            <person name="Nagy L.G."/>
            <person name="Riley R."/>
            <person name="Tritt A."/>
            <person name="Adam C."/>
            <person name="Daum C."/>
            <person name="Floudas D."/>
            <person name="Sun H."/>
            <person name="Yadav J.S."/>
            <person name="Pangilinan J."/>
            <person name="Larsson K.H."/>
            <person name="Matsuura K."/>
            <person name="Barry K."/>
            <person name="Labutti K."/>
            <person name="Kuo R."/>
            <person name="Ohm R.A."/>
            <person name="Bhattacharya S.S."/>
            <person name="Shirouzu T."/>
            <person name="Yoshinaga Y."/>
            <person name="Martin F.M."/>
            <person name="Grigoriev I.V."/>
            <person name="Hibbett D.S."/>
        </authorList>
    </citation>
    <scope>NUCLEOTIDE SEQUENCE [LARGE SCALE GENOMIC DNA]</scope>
    <source>
        <strain evidence="1 2">HHB12733</strain>
    </source>
</reference>
<evidence type="ECO:0000313" key="1">
    <source>
        <dbReference type="EMBL" id="KZT50414.1"/>
    </source>
</evidence>
<dbReference type="AlphaFoldDB" id="A0A165C8T6"/>
<evidence type="ECO:0000313" key="2">
    <source>
        <dbReference type="Proteomes" id="UP000076842"/>
    </source>
</evidence>
<keyword evidence="2" id="KW-1185">Reference proteome</keyword>
<proteinExistence type="predicted"/>
<protein>
    <submittedName>
        <fullName evidence="1">Uncharacterized protein</fullName>
    </submittedName>
</protein>
<name>A0A165C8T6_9BASI</name>
<dbReference type="InParanoid" id="A0A165C8T6"/>
<organism evidence="1 2">
    <name type="scientific">Calocera cornea HHB12733</name>
    <dbReference type="NCBI Taxonomy" id="1353952"/>
    <lineage>
        <taxon>Eukaryota</taxon>
        <taxon>Fungi</taxon>
        <taxon>Dikarya</taxon>
        <taxon>Basidiomycota</taxon>
        <taxon>Agaricomycotina</taxon>
        <taxon>Dacrymycetes</taxon>
        <taxon>Dacrymycetales</taxon>
        <taxon>Dacrymycetaceae</taxon>
        <taxon>Calocera</taxon>
    </lineage>
</organism>
<sequence>MSPSASTLSKGELLRTVAKEEVDTILEYLGLNPGSSLRRFELGRLLRTYNKYTPAHKEAIFSRLAAGYLPLLAARLITMSSVMPLWSWVNDFFVMLQQIDESAHRYLHRFMQLPHSIAKQLPIRIVELTCVAIQKYGHCANSKEAVENIIGVGELLLTLFYFAARFRPIYLAQ</sequence>
<dbReference type="EMBL" id="KV424178">
    <property type="protein sequence ID" value="KZT50414.1"/>
    <property type="molecule type" value="Genomic_DNA"/>
</dbReference>
<dbReference type="Proteomes" id="UP000076842">
    <property type="component" value="Unassembled WGS sequence"/>
</dbReference>
<accession>A0A165C8T6</accession>
<gene>
    <name evidence="1" type="ORF">CALCODRAFT_189006</name>
</gene>
<dbReference type="OrthoDB" id="10648185at2759"/>